<dbReference type="CDD" id="cd10567">
    <property type="entry name" value="SWIB-MDM2_like"/>
    <property type="match status" value="1"/>
</dbReference>
<gene>
    <name evidence="3" type="ORF">SAMN05216360_109245</name>
</gene>
<evidence type="ECO:0000313" key="4">
    <source>
        <dbReference type="Proteomes" id="UP000198704"/>
    </source>
</evidence>
<reference evidence="4" key="1">
    <citation type="submission" date="2016-10" db="EMBL/GenBank/DDBJ databases">
        <authorList>
            <person name="Varghese N."/>
            <person name="Submissions S."/>
        </authorList>
    </citation>
    <scope>NUCLEOTIDE SEQUENCE [LARGE SCALE GENOMIC DNA]</scope>
    <source>
        <strain evidence="4">BL47</strain>
    </source>
</reference>
<dbReference type="PANTHER" id="PTHR13844">
    <property type="entry name" value="SWI/SNF-RELATED MATRIX-ASSOCIATED ACTIN-DEPENDENT REGULATOR OF CHROMATIN SUBFAMILY D"/>
    <property type="match status" value="1"/>
</dbReference>
<evidence type="ECO:0000313" key="3">
    <source>
        <dbReference type="EMBL" id="SDN59993.1"/>
    </source>
</evidence>
<dbReference type="OrthoDB" id="8019446at2"/>
<evidence type="ECO:0000259" key="2">
    <source>
        <dbReference type="PROSITE" id="PS51925"/>
    </source>
</evidence>
<keyword evidence="4" id="KW-1185">Reference proteome</keyword>
<feature type="compositionally biased region" description="Low complexity" evidence="1">
    <location>
        <begin position="25"/>
        <end position="46"/>
    </location>
</feature>
<dbReference type="EMBL" id="FNHS01000009">
    <property type="protein sequence ID" value="SDN59993.1"/>
    <property type="molecule type" value="Genomic_DNA"/>
</dbReference>
<dbReference type="Pfam" id="PF02201">
    <property type="entry name" value="SWIB"/>
    <property type="match status" value="1"/>
</dbReference>
<dbReference type="Proteomes" id="UP000198704">
    <property type="component" value="Unassembled WGS sequence"/>
</dbReference>
<dbReference type="STRING" id="582672.SAMN05216360_109245"/>
<protein>
    <submittedName>
        <fullName evidence="3">SWIB/MDM2 domain-containing protein</fullName>
    </submittedName>
</protein>
<proteinExistence type="predicted"/>
<dbReference type="AlphaFoldDB" id="A0A1H0CQ82"/>
<dbReference type="PROSITE" id="PS51925">
    <property type="entry name" value="SWIB_MDM2"/>
    <property type="match status" value="1"/>
</dbReference>
<organism evidence="3 4">
    <name type="scientific">Methylobacterium phyllostachyos</name>
    <dbReference type="NCBI Taxonomy" id="582672"/>
    <lineage>
        <taxon>Bacteria</taxon>
        <taxon>Pseudomonadati</taxon>
        <taxon>Pseudomonadota</taxon>
        <taxon>Alphaproteobacteria</taxon>
        <taxon>Hyphomicrobiales</taxon>
        <taxon>Methylobacteriaceae</taxon>
        <taxon>Methylobacterium</taxon>
    </lineage>
</organism>
<accession>A0A1H0CQ82</accession>
<dbReference type="InterPro" id="IPR019835">
    <property type="entry name" value="SWIB_domain"/>
</dbReference>
<evidence type="ECO:0000256" key="1">
    <source>
        <dbReference type="SAM" id="MobiDB-lite"/>
    </source>
</evidence>
<feature type="domain" description="DM2" evidence="2">
    <location>
        <begin position="48"/>
        <end position="125"/>
    </location>
</feature>
<dbReference type="SMART" id="SM00151">
    <property type="entry name" value="SWIB"/>
    <property type="match status" value="1"/>
</dbReference>
<dbReference type="Gene3D" id="1.10.245.10">
    <property type="entry name" value="SWIB/MDM2 domain"/>
    <property type="match status" value="1"/>
</dbReference>
<sequence>MATKTEKAAPKAAKTTKTADKEAPAKAAPAKAAKPAATKAAAGTKPNALQQPLKPSSELGAIVGTSPLPRGEVVSKVWEYIKKHDLQNPENKREIMADDKLKKVFGKDKCSMFEMNKHLAAHLKA</sequence>
<dbReference type="InterPro" id="IPR036885">
    <property type="entry name" value="SWIB_MDM2_dom_sf"/>
</dbReference>
<name>A0A1H0CQ82_9HYPH</name>
<dbReference type="InterPro" id="IPR003121">
    <property type="entry name" value="SWIB_MDM2_domain"/>
</dbReference>
<dbReference type="RefSeq" id="WP_091717452.1">
    <property type="nucleotide sequence ID" value="NZ_FNHS01000009.1"/>
</dbReference>
<feature type="region of interest" description="Disordered" evidence="1">
    <location>
        <begin position="1"/>
        <end position="66"/>
    </location>
</feature>
<dbReference type="SUPFAM" id="SSF47592">
    <property type="entry name" value="SWIB/MDM2 domain"/>
    <property type="match status" value="1"/>
</dbReference>